<feature type="compositionally biased region" description="Basic and acidic residues" evidence="2">
    <location>
        <begin position="130"/>
        <end position="145"/>
    </location>
</feature>
<dbReference type="PANTHER" id="PTHR10245:SF15">
    <property type="entry name" value="ENDOTHELIAL DIFFERENTIATION-RELATED FACTOR 1"/>
    <property type="match status" value="1"/>
</dbReference>
<comment type="caution">
    <text evidence="4">The sequence shown here is derived from an EMBL/GenBank/DDBJ whole genome shotgun (WGS) entry which is preliminary data.</text>
</comment>
<dbReference type="AlphaFoldDB" id="A0AA88R877"/>
<feature type="domain" description="Multiprotein bridging factor 1 N-terminal" evidence="3">
    <location>
        <begin position="4"/>
        <end position="73"/>
    </location>
</feature>
<dbReference type="PANTHER" id="PTHR10245">
    <property type="entry name" value="ENDOTHELIAL DIFFERENTIATION-RELATED FACTOR 1 MULTIPROTEIN BRIDGING FACTOR 1"/>
    <property type="match status" value="1"/>
</dbReference>
<dbReference type="EMBL" id="JAVXUO010001245">
    <property type="protein sequence ID" value="KAK2984348.1"/>
    <property type="molecule type" value="Genomic_DNA"/>
</dbReference>
<evidence type="ECO:0000256" key="2">
    <source>
        <dbReference type="SAM" id="MobiDB-lite"/>
    </source>
</evidence>
<evidence type="ECO:0000313" key="5">
    <source>
        <dbReference type="Proteomes" id="UP001187471"/>
    </source>
</evidence>
<accession>A0AA88R877</accession>
<gene>
    <name evidence="4" type="ORF">RJ640_026972</name>
</gene>
<dbReference type="InterPro" id="IPR013729">
    <property type="entry name" value="MBF1_N"/>
</dbReference>
<feature type="non-terminal residue" evidence="4">
    <location>
        <position position="244"/>
    </location>
</feature>
<dbReference type="GO" id="GO:0005634">
    <property type="term" value="C:nucleus"/>
    <property type="evidence" value="ECO:0007669"/>
    <property type="project" value="TreeGrafter"/>
</dbReference>
<reference evidence="4" key="1">
    <citation type="submission" date="2022-12" db="EMBL/GenBank/DDBJ databases">
        <title>Draft genome assemblies for two species of Escallonia (Escalloniales).</title>
        <authorList>
            <person name="Chanderbali A."/>
            <person name="Dervinis C."/>
            <person name="Anghel I."/>
            <person name="Soltis D."/>
            <person name="Soltis P."/>
            <person name="Zapata F."/>
        </authorList>
    </citation>
    <scope>NUCLEOTIDE SEQUENCE</scope>
    <source>
        <strain evidence="4">UCBG92.1500</strain>
        <tissue evidence="4">Leaf</tissue>
    </source>
</reference>
<evidence type="ECO:0000259" key="3">
    <source>
        <dbReference type="Pfam" id="PF08523"/>
    </source>
</evidence>
<keyword evidence="1" id="KW-0238">DNA-binding</keyword>
<name>A0AA88R877_9ASTE</name>
<feature type="compositionally biased region" description="Basic residues" evidence="2">
    <location>
        <begin position="156"/>
        <end position="165"/>
    </location>
</feature>
<proteinExistence type="predicted"/>
<sequence length="244" mass="26827">MLAQDWEPVVLRKPKPKAQDLRDPKAVNRALRSGGQVQTVKKSDAGVNKRAAATVVSARKLDEEAEPAALGRVAAEGPPKRRVDDRGVLDRGAKLPSVAPCGMAPQKLDGSAAMSETKERNMWAKQVAKSRNEKAAVSKERHPAQEKTSLGGKQDKAKRHARRRPREYNIGDLVMVKTLRNEHERLVRSWLKSHCGDVEDVRRGKSHRTQTAKGKSYANAAENVLRGEAPVKARSCTNKALLGQ</sequence>
<evidence type="ECO:0000313" key="4">
    <source>
        <dbReference type="EMBL" id="KAK2984348.1"/>
    </source>
</evidence>
<organism evidence="4 5">
    <name type="scientific">Escallonia rubra</name>
    <dbReference type="NCBI Taxonomy" id="112253"/>
    <lineage>
        <taxon>Eukaryota</taxon>
        <taxon>Viridiplantae</taxon>
        <taxon>Streptophyta</taxon>
        <taxon>Embryophyta</taxon>
        <taxon>Tracheophyta</taxon>
        <taxon>Spermatophyta</taxon>
        <taxon>Magnoliopsida</taxon>
        <taxon>eudicotyledons</taxon>
        <taxon>Gunneridae</taxon>
        <taxon>Pentapetalae</taxon>
        <taxon>asterids</taxon>
        <taxon>campanulids</taxon>
        <taxon>Escalloniales</taxon>
        <taxon>Escalloniaceae</taxon>
        <taxon>Escallonia</taxon>
    </lineage>
</organism>
<feature type="compositionally biased region" description="Basic and acidic residues" evidence="2">
    <location>
        <begin position="78"/>
        <end position="93"/>
    </location>
</feature>
<dbReference type="GO" id="GO:0003677">
    <property type="term" value="F:DNA binding"/>
    <property type="evidence" value="ECO:0007669"/>
    <property type="project" value="UniProtKB-KW"/>
</dbReference>
<feature type="compositionally biased region" description="Basic and acidic residues" evidence="2">
    <location>
        <begin position="17"/>
        <end position="26"/>
    </location>
</feature>
<dbReference type="Pfam" id="PF08523">
    <property type="entry name" value="MBF1"/>
    <property type="match status" value="1"/>
</dbReference>
<dbReference type="Proteomes" id="UP001187471">
    <property type="component" value="Unassembled WGS sequence"/>
</dbReference>
<feature type="region of interest" description="Disordered" evidence="2">
    <location>
        <begin position="1"/>
        <end position="27"/>
    </location>
</feature>
<evidence type="ECO:0000256" key="1">
    <source>
        <dbReference type="ARBA" id="ARBA00023125"/>
    </source>
</evidence>
<keyword evidence="5" id="KW-1185">Reference proteome</keyword>
<feature type="region of interest" description="Disordered" evidence="2">
    <location>
        <begin position="69"/>
        <end position="166"/>
    </location>
</feature>
<protein>
    <recommendedName>
        <fullName evidence="3">Multiprotein bridging factor 1 N-terminal domain-containing protein</fullName>
    </recommendedName>
</protein>